<evidence type="ECO:0000313" key="2">
    <source>
        <dbReference type="EMBL" id="RUR71091.1"/>
    </source>
</evidence>
<sequence>MYEFIAWSKLNPSEQAAWVQAVGSVVAILIAIAVPALAARSRFRTESAARKERMLNAALRVFDPISSLRESMAEFLETLSDDFDPENRGVRTDPNNGDYEPLIQPVIASVAVLDDLGTMAPAMRKFLFELIELDRFMKAIPAIQSSGVPAFWRTNLPDIRDRIREVVGSADFVIAEMRKVMMSPASQ</sequence>
<dbReference type="Proteomes" id="UP000281118">
    <property type="component" value="Unassembled WGS sequence"/>
</dbReference>
<keyword evidence="1" id="KW-0472">Membrane</keyword>
<evidence type="ECO:0000256" key="1">
    <source>
        <dbReference type="SAM" id="Phobius"/>
    </source>
</evidence>
<keyword evidence="1" id="KW-1133">Transmembrane helix</keyword>
<dbReference type="RefSeq" id="WP_126025173.1">
    <property type="nucleotide sequence ID" value="NZ_RXFT01000017.1"/>
</dbReference>
<dbReference type="OrthoDB" id="7390113at2"/>
<accession>A0A433MT81</accession>
<comment type="caution">
    <text evidence="2">The sequence shown here is derived from an EMBL/GenBank/DDBJ whole genome shotgun (WGS) entry which is preliminary data.</text>
</comment>
<name>A0A433MT81_9BURK</name>
<proteinExistence type="predicted"/>
<keyword evidence="1" id="KW-0812">Transmembrane</keyword>
<reference evidence="2 3" key="1">
    <citation type="submission" date="2018-12" db="EMBL/GenBank/DDBJ databases">
        <title>The genome sequences of Variovorax guangxiensis DSM 27352.</title>
        <authorList>
            <person name="Gao J."/>
            <person name="Sun J."/>
        </authorList>
    </citation>
    <scope>NUCLEOTIDE SEQUENCE [LARGE SCALE GENOMIC DNA]</scope>
    <source>
        <strain evidence="2 3">DSM 27352</strain>
    </source>
</reference>
<gene>
    <name evidence="2" type="ORF">EJP67_28955</name>
</gene>
<evidence type="ECO:0000313" key="3">
    <source>
        <dbReference type="Proteomes" id="UP000281118"/>
    </source>
</evidence>
<organism evidence="2 3">
    <name type="scientific">Variovorax guangxiensis</name>
    <dbReference type="NCBI Taxonomy" id="1775474"/>
    <lineage>
        <taxon>Bacteria</taxon>
        <taxon>Pseudomonadati</taxon>
        <taxon>Pseudomonadota</taxon>
        <taxon>Betaproteobacteria</taxon>
        <taxon>Burkholderiales</taxon>
        <taxon>Comamonadaceae</taxon>
        <taxon>Variovorax</taxon>
    </lineage>
</organism>
<dbReference type="EMBL" id="RXFT01000017">
    <property type="protein sequence ID" value="RUR71091.1"/>
    <property type="molecule type" value="Genomic_DNA"/>
</dbReference>
<protein>
    <submittedName>
        <fullName evidence="2">Uncharacterized protein</fullName>
    </submittedName>
</protein>
<dbReference type="AlphaFoldDB" id="A0A433MT81"/>
<feature type="transmembrane region" description="Helical" evidence="1">
    <location>
        <begin position="17"/>
        <end position="38"/>
    </location>
</feature>